<dbReference type="EMBL" id="PKPP01012140">
    <property type="protein sequence ID" value="PWA42887.1"/>
    <property type="molecule type" value="Genomic_DNA"/>
</dbReference>
<organism evidence="2 3">
    <name type="scientific">Artemisia annua</name>
    <name type="common">Sweet wormwood</name>
    <dbReference type="NCBI Taxonomy" id="35608"/>
    <lineage>
        <taxon>Eukaryota</taxon>
        <taxon>Viridiplantae</taxon>
        <taxon>Streptophyta</taxon>
        <taxon>Embryophyta</taxon>
        <taxon>Tracheophyta</taxon>
        <taxon>Spermatophyta</taxon>
        <taxon>Magnoliopsida</taxon>
        <taxon>eudicotyledons</taxon>
        <taxon>Gunneridae</taxon>
        <taxon>Pentapetalae</taxon>
        <taxon>asterids</taxon>
        <taxon>campanulids</taxon>
        <taxon>Asterales</taxon>
        <taxon>Asteraceae</taxon>
        <taxon>Asteroideae</taxon>
        <taxon>Anthemideae</taxon>
        <taxon>Artemisiinae</taxon>
        <taxon>Artemisia</taxon>
    </lineage>
</organism>
<feature type="compositionally biased region" description="Basic and acidic residues" evidence="1">
    <location>
        <begin position="123"/>
        <end position="136"/>
    </location>
</feature>
<gene>
    <name evidence="2" type="ORF">CTI12_AA521840</name>
</gene>
<evidence type="ECO:0000256" key="1">
    <source>
        <dbReference type="SAM" id="MobiDB-lite"/>
    </source>
</evidence>
<proteinExistence type="predicted"/>
<protein>
    <submittedName>
        <fullName evidence="2">Uncharacterized protein</fullName>
    </submittedName>
</protein>
<evidence type="ECO:0000313" key="3">
    <source>
        <dbReference type="Proteomes" id="UP000245207"/>
    </source>
</evidence>
<feature type="compositionally biased region" description="Polar residues" evidence="1">
    <location>
        <begin position="92"/>
        <end position="113"/>
    </location>
</feature>
<accession>A0A2U1L1K2</accession>
<dbReference type="Proteomes" id="UP000245207">
    <property type="component" value="Unassembled WGS sequence"/>
</dbReference>
<sequence>MVMQLTILMMMRDGKLLQVVEMERVLEIMLVKLILVVTTLEGIDANKKSEPVSSVNGGTVGKLDETVVANEDGKSNNKNKGISNDGAVGKNGNRNTGNGDLKKNTVNNRSGSKNDIGVSKGNETNKGRKGGNEVKAKESLGSKSVFTSNMFDILGVEGVNEVGDLWKEVKDKVATACNTNVPIEENVLKGWNDDMVRFYSVKWNNRSWKNGSVKQQFEAEIKSLSSRIAQISRNIKFNSKLNAEKFLKNSVLTNQDNSDVSFRNSQFGVQIYNFHVDIRAVALEETLLLRAFSNTLHSSNVPNVPSSGNGYCTFGSGVKLRSKTKKEIKKTEYEKLY</sequence>
<feature type="compositionally biased region" description="Low complexity" evidence="1">
    <location>
        <begin position="76"/>
        <end position="86"/>
    </location>
</feature>
<keyword evidence="3" id="KW-1185">Reference proteome</keyword>
<comment type="caution">
    <text evidence="2">The sequence shown here is derived from an EMBL/GenBank/DDBJ whole genome shotgun (WGS) entry which is preliminary data.</text>
</comment>
<dbReference type="AlphaFoldDB" id="A0A2U1L1K2"/>
<name>A0A2U1L1K2_ARTAN</name>
<reference evidence="2 3" key="1">
    <citation type="journal article" date="2018" name="Mol. Plant">
        <title>The genome of Artemisia annua provides insight into the evolution of Asteraceae family and artemisinin biosynthesis.</title>
        <authorList>
            <person name="Shen Q."/>
            <person name="Zhang L."/>
            <person name="Liao Z."/>
            <person name="Wang S."/>
            <person name="Yan T."/>
            <person name="Shi P."/>
            <person name="Liu M."/>
            <person name="Fu X."/>
            <person name="Pan Q."/>
            <person name="Wang Y."/>
            <person name="Lv Z."/>
            <person name="Lu X."/>
            <person name="Zhang F."/>
            <person name="Jiang W."/>
            <person name="Ma Y."/>
            <person name="Chen M."/>
            <person name="Hao X."/>
            <person name="Li L."/>
            <person name="Tang Y."/>
            <person name="Lv G."/>
            <person name="Zhou Y."/>
            <person name="Sun X."/>
            <person name="Brodelius P.E."/>
            <person name="Rose J.K.C."/>
            <person name="Tang K."/>
        </authorList>
    </citation>
    <scope>NUCLEOTIDE SEQUENCE [LARGE SCALE GENOMIC DNA]</scope>
    <source>
        <strain evidence="3">cv. Huhao1</strain>
        <tissue evidence="2">Leaf</tissue>
    </source>
</reference>
<feature type="region of interest" description="Disordered" evidence="1">
    <location>
        <begin position="67"/>
        <end position="136"/>
    </location>
</feature>
<evidence type="ECO:0000313" key="2">
    <source>
        <dbReference type="EMBL" id="PWA42887.1"/>
    </source>
</evidence>